<keyword evidence="1" id="KW-1133">Transmembrane helix</keyword>
<organism evidence="2">
    <name type="scientific">marine sediment metagenome</name>
    <dbReference type="NCBI Taxonomy" id="412755"/>
    <lineage>
        <taxon>unclassified sequences</taxon>
        <taxon>metagenomes</taxon>
        <taxon>ecological metagenomes</taxon>
    </lineage>
</organism>
<keyword evidence="1" id="KW-0812">Transmembrane</keyword>
<feature type="transmembrane region" description="Helical" evidence="1">
    <location>
        <begin position="32"/>
        <end position="49"/>
    </location>
</feature>
<feature type="transmembrane region" description="Helical" evidence="1">
    <location>
        <begin position="115"/>
        <end position="132"/>
    </location>
</feature>
<evidence type="ECO:0000256" key="1">
    <source>
        <dbReference type="SAM" id="Phobius"/>
    </source>
</evidence>
<reference evidence="2" key="1">
    <citation type="journal article" date="2014" name="Front. Microbiol.">
        <title>High frequency of phylogenetically diverse reductive dehalogenase-homologous genes in deep subseafloor sedimentary metagenomes.</title>
        <authorList>
            <person name="Kawai M."/>
            <person name="Futagami T."/>
            <person name="Toyoda A."/>
            <person name="Takaki Y."/>
            <person name="Nishi S."/>
            <person name="Hori S."/>
            <person name="Arai W."/>
            <person name="Tsubouchi T."/>
            <person name="Morono Y."/>
            <person name="Uchiyama I."/>
            <person name="Ito T."/>
            <person name="Fujiyama A."/>
            <person name="Inagaki F."/>
            <person name="Takami H."/>
        </authorList>
    </citation>
    <scope>NUCLEOTIDE SEQUENCE</scope>
    <source>
        <strain evidence="2">Expedition CK06-06</strain>
    </source>
</reference>
<feature type="transmembrane region" description="Helical" evidence="1">
    <location>
        <begin position="61"/>
        <end position="80"/>
    </location>
</feature>
<proteinExistence type="predicted"/>
<feature type="non-terminal residue" evidence="2">
    <location>
        <position position="134"/>
    </location>
</feature>
<evidence type="ECO:0000313" key="2">
    <source>
        <dbReference type="EMBL" id="GAF97754.1"/>
    </source>
</evidence>
<accession>X0TWV2</accession>
<dbReference type="AlphaFoldDB" id="X0TWV2"/>
<protein>
    <submittedName>
        <fullName evidence="2">Uncharacterized protein</fullName>
    </submittedName>
</protein>
<name>X0TWV2_9ZZZZ</name>
<gene>
    <name evidence="2" type="ORF">S01H1_24721</name>
</gene>
<keyword evidence="1" id="KW-0472">Membrane</keyword>
<feature type="transmembrane region" description="Helical" evidence="1">
    <location>
        <begin position="92"/>
        <end position="109"/>
    </location>
</feature>
<comment type="caution">
    <text evidence="2">The sequence shown here is derived from an EMBL/GenBank/DDBJ whole genome shotgun (WGS) entry which is preliminary data.</text>
</comment>
<sequence>MKFATVPAETFTQEAIWPKSISKTTWHRYSKWLWLIAFIGSLNFIMRNAGDFQANPIHIGVIHKLIATALISALLIPAVLKKSLKIFTGIPLTLLIFAIFRLISSAWSIYPLWSLYRSFEYLIIIFLMTYCIRT</sequence>
<dbReference type="EMBL" id="BARS01014881">
    <property type="protein sequence ID" value="GAF97754.1"/>
    <property type="molecule type" value="Genomic_DNA"/>
</dbReference>